<sequence>MAKKRSGSANGGSSAAKNSKRQKVSEEPSSSKKKQQQVAVESVTAADESDFVEEPVVVLENGSENEKDSSRSPVQRKPKRRVAEEDENGGNRLIGEPILREEACSRWPHRYEGKGKRKPKNIGGSKDSKDDDDSEELIEARQHYAQAFVDGQIFNLEDDAYVKAEDDNKNYICKIVEIFEAVDGEPYFTAQWFYRAEDTVIKTCENLIDQKRVFFSEVKNDNPLDCLVRVLRINRIPPNMDSKSKENAKTNCDYYYDMMYLLPYCTFVSLPPENLGGGSESDSTISSEADVTGATIGGVEVCQDEQNGEITLLDLYSGCGAMSTGLCLGANSAGIKLVTKWAVDLNQYACESLKLNHPETQARNESAENFLALLKEWERLCVSYSLFESNVARHPFVRLTTEEEGDDEEEDDGSEGENDSEVFEVDEVLDICYGDPKESGSVGLYFKIHWKNYGPEYDTWEPADGLSECQEKVKDFVTKGYKRKILPLPGNVDVICGGPPCQGISGFNRFRNKEEPLKDEKNKQLIVFMDIVAFLKPRFVLMENVVDLVKFAGGFLGRYAFGRLVDMNYQARLGMMAAGAYGLPQFRMRVFMWGALPTEKLPQYPLPTHNVVLRGVVPKEFESNVVAYNEGCKVDLEKELFLGDAISDLPEVGNDEVRDEMPYTDEPKTEFQRFIRLTRDEMPGSLEFGLEPRPHLLYDHRPLQLNLDDYSRVCKIPKKKGANFRDLEGVRVRPDNKVEWDPSVERVYLPSGKPLVPDYAMTFVGGSSSKPFGRLWWDETVPTVVGRAEPHNQTITHPLQDRVLTIRENSRLQGFPDYYRLVGPIKERYVQVGNAVAVPVARALGYSLALASRGLSGTEPLVPLPKKFPNIEEIPPEVSS</sequence>
<evidence type="ECO:0000313" key="2">
    <source>
        <dbReference type="Proteomes" id="UP001060085"/>
    </source>
</evidence>
<protein>
    <submittedName>
        <fullName evidence="1">Uncharacterized protein</fullName>
    </submittedName>
</protein>
<dbReference type="EMBL" id="CM044702">
    <property type="protein sequence ID" value="KAI5675160.1"/>
    <property type="molecule type" value="Genomic_DNA"/>
</dbReference>
<dbReference type="Proteomes" id="UP001060085">
    <property type="component" value="Linkage Group LG02"/>
</dbReference>
<organism evidence="1 2">
    <name type="scientific">Catharanthus roseus</name>
    <name type="common">Madagascar periwinkle</name>
    <name type="synonym">Vinca rosea</name>
    <dbReference type="NCBI Taxonomy" id="4058"/>
    <lineage>
        <taxon>Eukaryota</taxon>
        <taxon>Viridiplantae</taxon>
        <taxon>Streptophyta</taxon>
        <taxon>Embryophyta</taxon>
        <taxon>Tracheophyta</taxon>
        <taxon>Spermatophyta</taxon>
        <taxon>Magnoliopsida</taxon>
        <taxon>eudicotyledons</taxon>
        <taxon>Gunneridae</taxon>
        <taxon>Pentapetalae</taxon>
        <taxon>asterids</taxon>
        <taxon>lamiids</taxon>
        <taxon>Gentianales</taxon>
        <taxon>Apocynaceae</taxon>
        <taxon>Rauvolfioideae</taxon>
        <taxon>Vinceae</taxon>
        <taxon>Catharanthinae</taxon>
        <taxon>Catharanthus</taxon>
    </lineage>
</organism>
<gene>
    <name evidence="1" type="ORF">M9H77_06110</name>
</gene>
<accession>A0ACC0BR60</accession>
<evidence type="ECO:0000313" key="1">
    <source>
        <dbReference type="EMBL" id="KAI5675160.1"/>
    </source>
</evidence>
<proteinExistence type="predicted"/>
<comment type="caution">
    <text evidence="1">The sequence shown here is derived from an EMBL/GenBank/DDBJ whole genome shotgun (WGS) entry which is preliminary data.</text>
</comment>
<keyword evidence="2" id="KW-1185">Reference proteome</keyword>
<reference evidence="2" key="1">
    <citation type="journal article" date="2023" name="Nat. Plants">
        <title>Single-cell RNA sequencing provides a high-resolution roadmap for understanding the multicellular compartmentation of specialized metabolism.</title>
        <authorList>
            <person name="Sun S."/>
            <person name="Shen X."/>
            <person name="Li Y."/>
            <person name="Li Y."/>
            <person name="Wang S."/>
            <person name="Li R."/>
            <person name="Zhang H."/>
            <person name="Shen G."/>
            <person name="Guo B."/>
            <person name="Wei J."/>
            <person name="Xu J."/>
            <person name="St-Pierre B."/>
            <person name="Chen S."/>
            <person name="Sun C."/>
        </authorList>
    </citation>
    <scope>NUCLEOTIDE SEQUENCE [LARGE SCALE GENOMIC DNA]</scope>
</reference>
<name>A0ACC0BR60_CATRO</name>